<organism evidence="3 4">
    <name type="scientific">Caenimonas koreensis DSM 17982</name>
    <dbReference type="NCBI Taxonomy" id="1121255"/>
    <lineage>
        <taxon>Bacteria</taxon>
        <taxon>Pseudomonadati</taxon>
        <taxon>Pseudomonadota</taxon>
        <taxon>Betaproteobacteria</taxon>
        <taxon>Burkholderiales</taxon>
        <taxon>Comamonadaceae</taxon>
        <taxon>Caenimonas</taxon>
    </lineage>
</organism>
<feature type="transmembrane region" description="Helical" evidence="2">
    <location>
        <begin position="202"/>
        <end position="220"/>
    </location>
</feature>
<keyword evidence="2" id="KW-0472">Membrane</keyword>
<gene>
    <name evidence="3" type="ORF">GHT07_05135</name>
</gene>
<evidence type="ECO:0000256" key="1">
    <source>
        <dbReference type="SAM" id="MobiDB-lite"/>
    </source>
</evidence>
<feature type="region of interest" description="Disordered" evidence="1">
    <location>
        <begin position="1"/>
        <end position="31"/>
    </location>
</feature>
<keyword evidence="2" id="KW-0812">Transmembrane</keyword>
<sequence length="255" mass="26680">MRQAHGPVGDRGSSPIGHVGVRRQGGHPSRLEGAWQTRREHIMKTDDLISLLAADTAAVPRRAASRQIAIAMAAGIPLAILAMLVTMGARVDLPQAIHVPIFWLKVLFPAAVACAAFATLSRLARPGVSARSGMWAIAGLVVLLWLMAIAAYAGAPSPERAAMVWGQSWQTCTLSVLMLSVPIFVAAFLAVRQLAPTRLTHAGACAGLLSGAAAASIYAFHCPESALPFMAIWYVAGIAAAAGIGAALGPRLLRW</sequence>
<feature type="transmembrane region" description="Helical" evidence="2">
    <location>
        <begin position="167"/>
        <end position="190"/>
    </location>
</feature>
<feature type="transmembrane region" description="Helical" evidence="2">
    <location>
        <begin position="101"/>
        <end position="121"/>
    </location>
</feature>
<dbReference type="Proteomes" id="UP000487350">
    <property type="component" value="Unassembled WGS sequence"/>
</dbReference>
<accession>A0A844AQS8</accession>
<evidence type="ECO:0000313" key="4">
    <source>
        <dbReference type="Proteomes" id="UP000487350"/>
    </source>
</evidence>
<dbReference type="AlphaFoldDB" id="A0A844AQS8"/>
<reference evidence="3 4" key="1">
    <citation type="submission" date="2019-11" db="EMBL/GenBank/DDBJ databases">
        <title>Caenimonas koreensis gen. nov., sp. nov., isolated from activated sludge.</title>
        <authorList>
            <person name="Seung H.R."/>
        </authorList>
    </citation>
    <scope>NUCLEOTIDE SEQUENCE [LARGE SCALE GENOMIC DNA]</scope>
    <source>
        <strain evidence="3 4">EMB320</strain>
    </source>
</reference>
<dbReference type="EMBL" id="WJBU01000004">
    <property type="protein sequence ID" value="MRD46650.1"/>
    <property type="molecule type" value="Genomic_DNA"/>
</dbReference>
<name>A0A844AQS8_9BURK</name>
<dbReference type="InterPro" id="IPR009495">
    <property type="entry name" value="NrsF"/>
</dbReference>
<proteinExistence type="predicted"/>
<evidence type="ECO:0000313" key="3">
    <source>
        <dbReference type="EMBL" id="MRD46650.1"/>
    </source>
</evidence>
<evidence type="ECO:0000256" key="2">
    <source>
        <dbReference type="SAM" id="Phobius"/>
    </source>
</evidence>
<dbReference type="Pfam" id="PF06532">
    <property type="entry name" value="NrsF"/>
    <property type="match status" value="1"/>
</dbReference>
<feature type="transmembrane region" description="Helical" evidence="2">
    <location>
        <begin position="68"/>
        <end position="89"/>
    </location>
</feature>
<comment type="caution">
    <text evidence="3">The sequence shown here is derived from an EMBL/GenBank/DDBJ whole genome shotgun (WGS) entry which is preliminary data.</text>
</comment>
<dbReference type="OrthoDB" id="6059252at2"/>
<protein>
    <submittedName>
        <fullName evidence="3">DUF1109 family protein</fullName>
    </submittedName>
</protein>
<keyword evidence="4" id="KW-1185">Reference proteome</keyword>
<keyword evidence="2" id="KW-1133">Transmembrane helix</keyword>
<feature type="transmembrane region" description="Helical" evidence="2">
    <location>
        <begin position="232"/>
        <end position="253"/>
    </location>
</feature>
<feature type="transmembrane region" description="Helical" evidence="2">
    <location>
        <begin position="133"/>
        <end position="155"/>
    </location>
</feature>